<keyword evidence="2" id="KW-1185">Reference proteome</keyword>
<protein>
    <submittedName>
        <fullName evidence="1">Uncharacterized protein</fullName>
    </submittedName>
</protein>
<accession>M5TUR9</accession>
<dbReference type="AlphaFoldDB" id="M5TUR9"/>
<reference evidence="1 2" key="1">
    <citation type="journal article" date="2013" name="Mar. Genomics">
        <title>Expression of sulfatases in Rhodopirellula baltica and the diversity of sulfatases in the genus Rhodopirellula.</title>
        <authorList>
            <person name="Wegner C.E."/>
            <person name="Richter-Heitmann T."/>
            <person name="Klindworth A."/>
            <person name="Klockow C."/>
            <person name="Richter M."/>
            <person name="Achstetter T."/>
            <person name="Glockner F.O."/>
            <person name="Harder J."/>
        </authorList>
    </citation>
    <scope>NUCLEOTIDE SEQUENCE [LARGE SCALE GENOMIC DNA]</scope>
    <source>
        <strain evidence="1 2">SM41</strain>
    </source>
</reference>
<evidence type="ECO:0000313" key="1">
    <source>
        <dbReference type="EMBL" id="EMI52910.1"/>
    </source>
</evidence>
<sequence length="93" mass="10025">MGIGVVQSSADARLKDSHDCLVADTVQPSTLYTESEYRWRASSADTFLPGLTGVFAEFCCLHETSVSRRSLSMASIDGSHGTSLVMLGVRLQI</sequence>
<comment type="caution">
    <text evidence="1">The sequence shown here is derived from an EMBL/GenBank/DDBJ whole genome shotgun (WGS) entry which is preliminary data.</text>
</comment>
<dbReference type="EMBL" id="ANOH01000399">
    <property type="protein sequence ID" value="EMI52910.1"/>
    <property type="molecule type" value="Genomic_DNA"/>
</dbReference>
<dbReference type="PATRIC" id="fig|1263870.3.peg.5969"/>
<name>M5TUR9_9BACT</name>
<proteinExistence type="predicted"/>
<dbReference type="Proteomes" id="UP000011885">
    <property type="component" value="Unassembled WGS sequence"/>
</dbReference>
<gene>
    <name evidence="1" type="ORF">RSSM_05637</name>
</gene>
<organism evidence="1 2">
    <name type="scientific">Rhodopirellula sallentina SM41</name>
    <dbReference type="NCBI Taxonomy" id="1263870"/>
    <lineage>
        <taxon>Bacteria</taxon>
        <taxon>Pseudomonadati</taxon>
        <taxon>Planctomycetota</taxon>
        <taxon>Planctomycetia</taxon>
        <taxon>Pirellulales</taxon>
        <taxon>Pirellulaceae</taxon>
        <taxon>Rhodopirellula</taxon>
    </lineage>
</organism>
<evidence type="ECO:0000313" key="2">
    <source>
        <dbReference type="Proteomes" id="UP000011885"/>
    </source>
</evidence>